<dbReference type="PANTHER" id="PTHR23501">
    <property type="entry name" value="MAJOR FACILITATOR SUPERFAMILY"/>
    <property type="match status" value="1"/>
</dbReference>
<evidence type="ECO:0000256" key="3">
    <source>
        <dbReference type="ARBA" id="ARBA00022475"/>
    </source>
</evidence>
<dbReference type="Gene3D" id="1.20.1720.10">
    <property type="entry name" value="Multidrug resistance protein D"/>
    <property type="match status" value="1"/>
</dbReference>
<organism evidence="9 10">
    <name type="scientific">Inquilinus limosus</name>
    <dbReference type="NCBI Taxonomy" id="171674"/>
    <lineage>
        <taxon>Bacteria</taxon>
        <taxon>Pseudomonadati</taxon>
        <taxon>Pseudomonadota</taxon>
        <taxon>Alphaproteobacteria</taxon>
        <taxon>Rhodospirillales</taxon>
        <taxon>Rhodospirillaceae</taxon>
        <taxon>Inquilinus</taxon>
    </lineage>
</organism>
<accession>A0A952FQC6</accession>
<dbReference type="Pfam" id="PF07690">
    <property type="entry name" value="MFS_1"/>
    <property type="match status" value="1"/>
</dbReference>
<evidence type="ECO:0000256" key="7">
    <source>
        <dbReference type="SAM" id="Phobius"/>
    </source>
</evidence>
<dbReference type="SUPFAM" id="SSF103473">
    <property type="entry name" value="MFS general substrate transporter"/>
    <property type="match status" value="1"/>
</dbReference>
<feature type="domain" description="Major facilitator superfamily (MFS) profile" evidence="8">
    <location>
        <begin position="20"/>
        <end position="490"/>
    </location>
</feature>
<dbReference type="InterPro" id="IPR011701">
    <property type="entry name" value="MFS"/>
</dbReference>
<keyword evidence="2" id="KW-0813">Transport</keyword>
<dbReference type="FunFam" id="1.20.1720.10:FF:000004">
    <property type="entry name" value="EmrB/QacA family drug resistance transporter"/>
    <property type="match status" value="1"/>
</dbReference>
<feature type="transmembrane region" description="Helical" evidence="7">
    <location>
        <begin position="273"/>
        <end position="298"/>
    </location>
</feature>
<dbReference type="GO" id="GO:0022857">
    <property type="term" value="F:transmembrane transporter activity"/>
    <property type="evidence" value="ECO:0007669"/>
    <property type="project" value="InterPro"/>
</dbReference>
<feature type="transmembrane region" description="Helical" evidence="7">
    <location>
        <begin position="20"/>
        <end position="42"/>
    </location>
</feature>
<sequence length="505" mass="51849">MTAPPRAAEPDATSREVRAVLVGLMIVLGLSALDQNIVATALPSIVGDLGGGTHLSWVVTAYVLASTAVMPLYGKLSDQHGRKPMLTLAVLLFLLGSALCGLAQSMTQLIAFRAVQGLGAGGLLPLAQATIGDLVPPAQRGRRQGSVAAVFAVCSVVGPVLGGAITDLLSWHWIFFVNLPLGAVALVVVHRALRRPHRARQRRIDYLGAALLTGATTAFMLVLTLGGSQFAWTSPEIVGIGAAVLALAVLFVAHARRFPDPVLPLHLRGNRVFAIGCLVLALTFMGMLAASVFFPLFFQLVLGVSAARSGLLTGPLMVGLVAASIVNGRVLLRSGRYKPAQTGGLALATLAFAWLSWAAATAQGIPVIEPALIAIGIGLGLVMPNMTIAVQNAVPREDLGAATATLAFCRSLGGAVGVAAAGAVLAGQLRVAAGTEGLAQAGLQQLAVLPPEAHAAAVALYRHAIATTFLAGTGVIAAAFVAILFLPELPLRASHAPAERRPEAT</sequence>
<evidence type="ECO:0000313" key="10">
    <source>
        <dbReference type="Proteomes" id="UP000700706"/>
    </source>
</evidence>
<dbReference type="InterPro" id="IPR020846">
    <property type="entry name" value="MFS_dom"/>
</dbReference>
<evidence type="ECO:0000256" key="1">
    <source>
        <dbReference type="ARBA" id="ARBA00004651"/>
    </source>
</evidence>
<gene>
    <name evidence="9" type="ORF">JF625_29935</name>
</gene>
<protein>
    <submittedName>
        <fullName evidence="9">MFS transporter</fullName>
    </submittedName>
</protein>
<dbReference type="EMBL" id="JAEKLZ010000522">
    <property type="protein sequence ID" value="MBW8729358.1"/>
    <property type="molecule type" value="Genomic_DNA"/>
</dbReference>
<evidence type="ECO:0000256" key="5">
    <source>
        <dbReference type="ARBA" id="ARBA00022989"/>
    </source>
</evidence>
<feature type="transmembrane region" description="Helical" evidence="7">
    <location>
        <begin position="147"/>
        <end position="165"/>
    </location>
</feature>
<feature type="transmembrane region" description="Helical" evidence="7">
    <location>
        <begin position="85"/>
        <end position="104"/>
    </location>
</feature>
<keyword evidence="5 7" id="KW-1133">Transmembrane helix</keyword>
<evidence type="ECO:0000256" key="2">
    <source>
        <dbReference type="ARBA" id="ARBA00022448"/>
    </source>
</evidence>
<feature type="transmembrane region" description="Helical" evidence="7">
    <location>
        <begin position="54"/>
        <end position="73"/>
    </location>
</feature>
<dbReference type="Proteomes" id="UP000700706">
    <property type="component" value="Unassembled WGS sequence"/>
</dbReference>
<evidence type="ECO:0000313" key="9">
    <source>
        <dbReference type="EMBL" id="MBW8729358.1"/>
    </source>
</evidence>
<name>A0A952FQC6_9PROT</name>
<reference evidence="9" key="1">
    <citation type="submission" date="2020-06" db="EMBL/GenBank/DDBJ databases">
        <title>Stable isotope informed genome-resolved metagenomics uncovers potential trophic interactions in rhizosphere soil.</title>
        <authorList>
            <person name="Starr E.P."/>
            <person name="Shi S."/>
            <person name="Blazewicz S.J."/>
            <person name="Koch B.J."/>
            <person name="Probst A.J."/>
            <person name="Hungate B.A."/>
            <person name="Pett-Ridge J."/>
            <person name="Firestone M.K."/>
            <person name="Banfield J.F."/>
        </authorList>
    </citation>
    <scope>NUCLEOTIDE SEQUENCE</scope>
    <source>
        <strain evidence="9">YM_69_17</strain>
    </source>
</reference>
<feature type="transmembrane region" description="Helical" evidence="7">
    <location>
        <begin position="237"/>
        <end position="253"/>
    </location>
</feature>
<keyword evidence="6 7" id="KW-0472">Membrane</keyword>
<feature type="transmembrane region" description="Helical" evidence="7">
    <location>
        <begin position="464"/>
        <end position="486"/>
    </location>
</feature>
<dbReference type="Gene3D" id="1.20.1250.20">
    <property type="entry name" value="MFS general substrate transporter like domains"/>
    <property type="match status" value="1"/>
</dbReference>
<dbReference type="PANTHER" id="PTHR23501:SF197">
    <property type="entry name" value="COMD"/>
    <property type="match status" value="1"/>
</dbReference>
<evidence type="ECO:0000256" key="4">
    <source>
        <dbReference type="ARBA" id="ARBA00022692"/>
    </source>
</evidence>
<dbReference type="CDD" id="cd17502">
    <property type="entry name" value="MFS_Azr1_MDR_like"/>
    <property type="match status" value="1"/>
</dbReference>
<feature type="transmembrane region" description="Helical" evidence="7">
    <location>
        <begin position="310"/>
        <end position="332"/>
    </location>
</feature>
<feature type="transmembrane region" description="Helical" evidence="7">
    <location>
        <begin position="205"/>
        <end position="225"/>
    </location>
</feature>
<proteinExistence type="predicted"/>
<evidence type="ECO:0000259" key="8">
    <source>
        <dbReference type="PROSITE" id="PS50850"/>
    </source>
</evidence>
<dbReference type="InterPro" id="IPR036259">
    <property type="entry name" value="MFS_trans_sf"/>
</dbReference>
<dbReference type="InterPro" id="IPR004638">
    <property type="entry name" value="EmrB-like"/>
</dbReference>
<feature type="transmembrane region" description="Helical" evidence="7">
    <location>
        <begin position="110"/>
        <end position="135"/>
    </location>
</feature>
<comment type="subcellular location">
    <subcellularLocation>
        <location evidence="1">Cell membrane</location>
        <topology evidence="1">Multi-pass membrane protein</topology>
    </subcellularLocation>
</comment>
<evidence type="ECO:0000256" key="6">
    <source>
        <dbReference type="ARBA" id="ARBA00023136"/>
    </source>
</evidence>
<dbReference type="GO" id="GO:0005886">
    <property type="term" value="C:plasma membrane"/>
    <property type="evidence" value="ECO:0007669"/>
    <property type="project" value="UniProtKB-SubCell"/>
</dbReference>
<dbReference type="AlphaFoldDB" id="A0A952FQC6"/>
<feature type="transmembrane region" description="Helical" evidence="7">
    <location>
        <begin position="371"/>
        <end position="390"/>
    </location>
</feature>
<dbReference type="PRINTS" id="PR01036">
    <property type="entry name" value="TCRTETB"/>
</dbReference>
<keyword evidence="3" id="KW-1003">Cell membrane</keyword>
<dbReference type="NCBIfam" id="TIGR00711">
    <property type="entry name" value="efflux_EmrB"/>
    <property type="match status" value="1"/>
</dbReference>
<keyword evidence="4 7" id="KW-0812">Transmembrane</keyword>
<comment type="caution">
    <text evidence="9">The sequence shown here is derived from an EMBL/GenBank/DDBJ whole genome shotgun (WGS) entry which is preliminary data.</text>
</comment>
<feature type="transmembrane region" description="Helical" evidence="7">
    <location>
        <begin position="402"/>
        <end position="426"/>
    </location>
</feature>
<feature type="transmembrane region" description="Helical" evidence="7">
    <location>
        <begin position="171"/>
        <end position="193"/>
    </location>
</feature>
<feature type="transmembrane region" description="Helical" evidence="7">
    <location>
        <begin position="344"/>
        <end position="365"/>
    </location>
</feature>
<dbReference type="PROSITE" id="PS50850">
    <property type="entry name" value="MFS"/>
    <property type="match status" value="1"/>
</dbReference>